<feature type="signal peptide" evidence="2">
    <location>
        <begin position="1"/>
        <end position="20"/>
    </location>
</feature>
<keyword evidence="2" id="KW-0732">Signal</keyword>
<protein>
    <submittedName>
        <fullName evidence="3">Uncharacterized protein</fullName>
    </submittedName>
</protein>
<reference evidence="3 4" key="1">
    <citation type="submission" date="2016-08" db="EMBL/GenBank/DDBJ databases">
        <title>Hymenobacter coccineus sp. nov., Hymenobacter lapidarius sp. nov. and Hymenobacter glacialis sp. nov., isolated from Antarctic soil.</title>
        <authorList>
            <person name="Sedlacek I."/>
            <person name="Kralova S."/>
            <person name="Kyrova K."/>
            <person name="Maslanova I."/>
            <person name="Stankova E."/>
            <person name="Vrbovska V."/>
            <person name="Nemec M."/>
            <person name="Bartak M."/>
            <person name="Svec P."/>
            <person name="Busse H.-J."/>
            <person name="Pantucek R."/>
        </authorList>
    </citation>
    <scope>NUCLEOTIDE SEQUENCE [LARGE SCALE GENOMIC DNA]</scope>
    <source>
        <strain evidence="3 4">CCM 8648</strain>
    </source>
</reference>
<feature type="transmembrane region" description="Helical" evidence="1">
    <location>
        <begin position="112"/>
        <end position="129"/>
    </location>
</feature>
<gene>
    <name evidence="3" type="ORF">BEN48_03565</name>
</gene>
<dbReference type="EMBL" id="MDZC01000079">
    <property type="protein sequence ID" value="OGX83852.1"/>
    <property type="molecule type" value="Genomic_DNA"/>
</dbReference>
<proteinExistence type="predicted"/>
<dbReference type="Proteomes" id="UP000177791">
    <property type="component" value="Unassembled WGS sequence"/>
</dbReference>
<sequence>MANFTILIALTGLGLAGASAARGQDAAAAMMEHPATSDYRLSARGFEDAYGFNDTARAVIQLYYARWNTGLKIMKYAGYPVPVATALGRHYEPDPRTYGAAPNYSKYYYDPWVAPVAFSLLGISTFGFIKATTYNRRQLYTVIRQYRATRRLPASVPTAALRPYLQVLLGEMAPAAR</sequence>
<name>A0A1G1SYZ5_9BACT</name>
<evidence type="ECO:0000313" key="4">
    <source>
        <dbReference type="Proteomes" id="UP000177791"/>
    </source>
</evidence>
<feature type="chain" id="PRO_5009578631" evidence="2">
    <location>
        <begin position="21"/>
        <end position="177"/>
    </location>
</feature>
<evidence type="ECO:0000313" key="3">
    <source>
        <dbReference type="EMBL" id="OGX83852.1"/>
    </source>
</evidence>
<accession>A0A1G1SYZ5</accession>
<organism evidence="3 4">
    <name type="scientific">Hymenobacter glacialis</name>
    <dbReference type="NCBI Taxonomy" id="1908236"/>
    <lineage>
        <taxon>Bacteria</taxon>
        <taxon>Pseudomonadati</taxon>
        <taxon>Bacteroidota</taxon>
        <taxon>Cytophagia</taxon>
        <taxon>Cytophagales</taxon>
        <taxon>Hymenobacteraceae</taxon>
        <taxon>Hymenobacter</taxon>
    </lineage>
</organism>
<dbReference type="AlphaFoldDB" id="A0A1G1SYZ5"/>
<evidence type="ECO:0000256" key="2">
    <source>
        <dbReference type="SAM" id="SignalP"/>
    </source>
</evidence>
<keyword evidence="1" id="KW-0812">Transmembrane</keyword>
<comment type="caution">
    <text evidence="3">The sequence shown here is derived from an EMBL/GenBank/DDBJ whole genome shotgun (WGS) entry which is preliminary data.</text>
</comment>
<keyword evidence="4" id="KW-1185">Reference proteome</keyword>
<evidence type="ECO:0000256" key="1">
    <source>
        <dbReference type="SAM" id="Phobius"/>
    </source>
</evidence>
<keyword evidence="1" id="KW-0472">Membrane</keyword>
<keyword evidence="1" id="KW-1133">Transmembrane helix</keyword>